<reference evidence="1 2" key="1">
    <citation type="submission" date="2024-04" db="EMBL/GenBank/DDBJ databases">
        <title>Phyllosticta paracitricarpa is synonymous to the EU quarantine fungus P. citricarpa based on phylogenomic analyses.</title>
        <authorList>
            <consortium name="Lawrence Berkeley National Laboratory"/>
            <person name="Van ingen-buijs V.A."/>
            <person name="Van westerhoven A.C."/>
            <person name="Haridas S."/>
            <person name="Skiadas P."/>
            <person name="Martin F."/>
            <person name="Groenewald J.Z."/>
            <person name="Crous P.W."/>
            <person name="Seidl M.F."/>
        </authorList>
    </citation>
    <scope>NUCLEOTIDE SEQUENCE [LARGE SCALE GENOMIC DNA]</scope>
    <source>
        <strain evidence="1 2">CBS 141358</strain>
    </source>
</reference>
<organism evidence="1 2">
    <name type="scientific">Phyllosticta paracitricarpa</name>
    <dbReference type="NCBI Taxonomy" id="2016321"/>
    <lineage>
        <taxon>Eukaryota</taxon>
        <taxon>Fungi</taxon>
        <taxon>Dikarya</taxon>
        <taxon>Ascomycota</taxon>
        <taxon>Pezizomycotina</taxon>
        <taxon>Dothideomycetes</taxon>
        <taxon>Dothideomycetes incertae sedis</taxon>
        <taxon>Botryosphaeriales</taxon>
        <taxon>Phyllostictaceae</taxon>
        <taxon>Phyllosticta</taxon>
    </lineage>
</organism>
<sequence length="391" mass="42785">MRAWDKTTVLAPNCRCDLRSRSAVDRQPCRRPPRRGCGLDAAVSSHPVSGVCPQRVRTYPPVSRGMQSQSPDGIACPPLRSPQSSCTTKPGLEACCAPSPPPPSPSEGKLGAAAMASYPTLAFAACRAQPGARWAEYFCTRSTGGICRWLALALPAVASVRSMPSSFFFFGGRGGRARERQHNTRQLAYVRATADWLALTSPPSRVDSLRHSPWISPWALVLVWLAGWLVTWPLACLSALPCPGLSLFLVPFADKLNATSTLPHALSCSLVSPIQTCCPSVSQRSKLPLLHRHHHHDTTRLHQLVHLLCPAPPRASVVCYRPCVFERRAGECAALIHTYSRHGQEYRAPEGKSMPLVLQCVRCSALLLPSLPCIMYAHMHARVRSLPPWTF</sequence>
<keyword evidence="2" id="KW-1185">Reference proteome</keyword>
<gene>
    <name evidence="1" type="ORF">JOL62DRAFT_235582</name>
</gene>
<name>A0ABR1NI04_9PEZI</name>
<accession>A0ABR1NI04</accession>
<comment type="caution">
    <text evidence="1">The sequence shown here is derived from an EMBL/GenBank/DDBJ whole genome shotgun (WGS) entry which is preliminary data.</text>
</comment>
<evidence type="ECO:0000313" key="1">
    <source>
        <dbReference type="EMBL" id="KAK7614808.1"/>
    </source>
</evidence>
<dbReference type="Proteomes" id="UP001367316">
    <property type="component" value="Unassembled WGS sequence"/>
</dbReference>
<proteinExistence type="predicted"/>
<protein>
    <submittedName>
        <fullName evidence="1">Uncharacterized protein</fullName>
    </submittedName>
</protein>
<evidence type="ECO:0000313" key="2">
    <source>
        <dbReference type="Proteomes" id="UP001367316"/>
    </source>
</evidence>
<dbReference type="EMBL" id="JBBPBF010000003">
    <property type="protein sequence ID" value="KAK7614808.1"/>
    <property type="molecule type" value="Genomic_DNA"/>
</dbReference>